<reference evidence="1" key="1">
    <citation type="submission" date="2019-08" db="EMBL/GenBank/DDBJ databases">
        <authorList>
            <person name="Kucharzyk K."/>
            <person name="Murdoch R.W."/>
            <person name="Higgins S."/>
            <person name="Loffler F."/>
        </authorList>
    </citation>
    <scope>NUCLEOTIDE SEQUENCE</scope>
</reference>
<proteinExistence type="predicted"/>
<organism evidence="1">
    <name type="scientific">bioreactor metagenome</name>
    <dbReference type="NCBI Taxonomy" id="1076179"/>
    <lineage>
        <taxon>unclassified sequences</taxon>
        <taxon>metagenomes</taxon>
        <taxon>ecological metagenomes</taxon>
    </lineage>
</organism>
<gene>
    <name evidence="1" type="ORF">SDC9_208025</name>
</gene>
<sequence length="103" mass="11767">MPVPERIAALRRFDRTFYRTTGGKDDKKLLMDSHLIYNFTRFEDTIGFYRTAIEMEITRRKSGAFPNPVPGIDPYTGKPFEFKNGVLSGAGTDLTHQPLLLKL</sequence>
<accession>A0A645JA75</accession>
<protein>
    <submittedName>
        <fullName evidence="1">Uncharacterized protein</fullName>
    </submittedName>
</protein>
<comment type="caution">
    <text evidence="1">The sequence shown here is derived from an EMBL/GenBank/DDBJ whole genome shotgun (WGS) entry which is preliminary data.</text>
</comment>
<dbReference type="AlphaFoldDB" id="A0A645JA75"/>
<dbReference type="EMBL" id="VSSQ01135371">
    <property type="protein sequence ID" value="MPN60297.1"/>
    <property type="molecule type" value="Genomic_DNA"/>
</dbReference>
<name>A0A645JA75_9ZZZZ</name>
<evidence type="ECO:0000313" key="1">
    <source>
        <dbReference type="EMBL" id="MPN60297.1"/>
    </source>
</evidence>